<evidence type="ECO:0000256" key="4">
    <source>
        <dbReference type="ARBA" id="ARBA00022692"/>
    </source>
</evidence>
<evidence type="ECO:0000256" key="7">
    <source>
        <dbReference type="PROSITE-ProRule" id="PRU01360"/>
    </source>
</evidence>
<dbReference type="AlphaFoldDB" id="A0A5M8NTG2"/>
<feature type="domain" description="TonB-dependent receptor plug" evidence="9">
    <location>
        <begin position="135"/>
        <end position="237"/>
    </location>
</feature>
<dbReference type="NCBIfam" id="TIGR04056">
    <property type="entry name" value="OMP_RagA_SusC"/>
    <property type="match status" value="1"/>
</dbReference>
<keyword evidence="6 7" id="KW-0998">Cell outer membrane</keyword>
<dbReference type="InterPro" id="IPR012910">
    <property type="entry name" value="Plug_dom"/>
</dbReference>
<comment type="caution">
    <text evidence="10">The sequence shown here is derived from an EMBL/GenBank/DDBJ whole genome shotgun (WGS) entry which is preliminary data.</text>
</comment>
<dbReference type="Pfam" id="PF13715">
    <property type="entry name" value="CarbopepD_reg_2"/>
    <property type="match status" value="1"/>
</dbReference>
<dbReference type="InterPro" id="IPR039426">
    <property type="entry name" value="TonB-dep_rcpt-like"/>
</dbReference>
<evidence type="ECO:0000256" key="2">
    <source>
        <dbReference type="ARBA" id="ARBA00022448"/>
    </source>
</evidence>
<keyword evidence="4 7" id="KW-0812">Transmembrane</keyword>
<evidence type="ECO:0000256" key="8">
    <source>
        <dbReference type="SAM" id="SignalP"/>
    </source>
</evidence>
<dbReference type="InterPro" id="IPR023996">
    <property type="entry name" value="TonB-dep_OMP_SusC/RagA"/>
</dbReference>
<dbReference type="SUPFAM" id="SSF56935">
    <property type="entry name" value="Porins"/>
    <property type="match status" value="1"/>
</dbReference>
<gene>
    <name evidence="10" type="ORF">EZS26_003628</name>
</gene>
<keyword evidence="8" id="KW-0732">Signal</keyword>
<dbReference type="InterPro" id="IPR036942">
    <property type="entry name" value="Beta-barrel_TonB_sf"/>
</dbReference>
<dbReference type="Gene3D" id="2.60.40.1120">
    <property type="entry name" value="Carboxypeptidase-like, regulatory domain"/>
    <property type="match status" value="1"/>
</dbReference>
<keyword evidence="3 7" id="KW-1134">Transmembrane beta strand</keyword>
<comment type="similarity">
    <text evidence="7">Belongs to the TonB-dependent receptor family.</text>
</comment>
<dbReference type="Pfam" id="PF07715">
    <property type="entry name" value="Plug"/>
    <property type="match status" value="1"/>
</dbReference>
<evidence type="ECO:0000259" key="9">
    <source>
        <dbReference type="Pfam" id="PF07715"/>
    </source>
</evidence>
<sequence length="1077" mass="118966">AQKTNGFIRICMLVVSCSFLPAVAFAASGVKTIVETQQQEVKITGRIIDSTGEALIGATVAEKGTTNGTATDLDGKFSLSVSSHAILVVTYMGYITTTVGVESGKTDYLITLNEDQKILDEVVVIGYGVQKKKLVTGATVQVSGDAIAKQSTTSAFTAMQSQMPGVNIIQNNGQPGEGFKVNIRGIGTVGDYQPLYIIDGVAGGDLNALNPTDIESIDVLKDAASAAIYGSRAANGVILVTTKQGKSGKIQVTYDGYYGIQNPYKLASLLDAQQYMKIQDELQFNQGLPGFDWQSILGPYYQGAIDGTWKGTNWLEESRNKNAPVQNHAFNITGGTDISTFSMGISYADQEGILGKPNTPHYGRTTFRINSTHVLLKGKGFDIIKVGENINYNHIARNTVSSGNQYGNDISQMLRAMPIMPVRDSEGNYFDYDDNREMGLQGFDGQMANPIGVMASGKGESKNYALNAAINLEIQPIKHLIFKSQFGYRMTSNKYRSFGAPYHMSTTSERKNSTVEQNMSSGWNYTIDNTLNYTFDVASVNHFDVLIGQSAEKWGMGEYLRATNGELVFDDFKHAYLDNSTKTLVAGQASMAGYPWGQGALASFFGRVNYSYNETYMMSLIARTDGSSNFGRGHRWGYFPSVSAGWVVTNEAFMEPARDIVDFLKIRASWGQNGNSKIDNFHYLSLISMGATGAYSFGNNVDAQQTGGWVRRLQNLDITWETSEQFDLGLDARFLNSRLGVVLDYYVKTTKDWLLRAPIVSYYGMGSDGAPYINGGAIENKGLEVGLNWNDHVANDLTYGASLNLTYNHNEVTRIDNAEQIYHGKANEFTQGTSEMYRAQVGYPIGYFWGYKTAGIFQNQADIDAWRATGDGILQSNVQPGDIKFVDRDHNGIVNDLDKTQIGNPLPDFKLGFNFNLGYKGADLSLTTYGAFGQQIAKNYRKYADSPKENYGIDIYQRWHGEGTSNKWPRLTPGSGENYINVSDIFIEDADYLKIQDITVGYDLKSILSKLPLGQLRFYFKLQNPYTFTKYSGMDPEVGFTPSDHDWAQGLDLGNYPYPRTYLFGVNIKFFNRNATK</sequence>
<keyword evidence="2 7" id="KW-0813">Transport</keyword>
<evidence type="ECO:0000313" key="10">
    <source>
        <dbReference type="EMBL" id="KAA6300226.1"/>
    </source>
</evidence>
<evidence type="ECO:0000256" key="1">
    <source>
        <dbReference type="ARBA" id="ARBA00004571"/>
    </source>
</evidence>
<dbReference type="Gene3D" id="2.170.130.10">
    <property type="entry name" value="TonB-dependent receptor, plug domain"/>
    <property type="match status" value="1"/>
</dbReference>
<dbReference type="PROSITE" id="PS52016">
    <property type="entry name" value="TONB_DEPENDENT_REC_3"/>
    <property type="match status" value="1"/>
</dbReference>
<protein>
    <submittedName>
        <fullName evidence="10">TonB-dependent receptor SusC</fullName>
    </submittedName>
</protein>
<reference evidence="10 11" key="1">
    <citation type="submission" date="2019-03" db="EMBL/GenBank/DDBJ databases">
        <title>Single cell metagenomics reveals metabolic interactions within the superorganism composed of flagellate Streblomastix strix and complex community of Bacteroidetes bacteria on its surface.</title>
        <authorList>
            <person name="Treitli S.C."/>
            <person name="Kolisko M."/>
            <person name="Husnik F."/>
            <person name="Keeling P."/>
            <person name="Hampl V."/>
        </authorList>
    </citation>
    <scope>NUCLEOTIDE SEQUENCE [LARGE SCALE GENOMIC DNA]</scope>
    <source>
        <strain evidence="10">St1</strain>
    </source>
</reference>
<feature type="signal peptide" evidence="8">
    <location>
        <begin position="1"/>
        <end position="26"/>
    </location>
</feature>
<dbReference type="NCBIfam" id="TIGR04057">
    <property type="entry name" value="SusC_RagA_signa"/>
    <property type="match status" value="1"/>
</dbReference>
<keyword evidence="10" id="KW-0675">Receptor</keyword>
<comment type="subcellular location">
    <subcellularLocation>
        <location evidence="1 7">Cell outer membrane</location>
        <topology evidence="1 7">Multi-pass membrane protein</topology>
    </subcellularLocation>
</comment>
<dbReference type="EMBL" id="SNRX01000116">
    <property type="protein sequence ID" value="KAA6300226.1"/>
    <property type="molecule type" value="Genomic_DNA"/>
</dbReference>
<dbReference type="Gene3D" id="2.40.170.20">
    <property type="entry name" value="TonB-dependent receptor, beta-barrel domain"/>
    <property type="match status" value="1"/>
</dbReference>
<dbReference type="InterPro" id="IPR037066">
    <property type="entry name" value="Plug_dom_sf"/>
</dbReference>
<accession>A0A5M8NTG2</accession>
<feature type="chain" id="PRO_5024286557" evidence="8">
    <location>
        <begin position="27"/>
        <end position="1077"/>
    </location>
</feature>
<dbReference type="GO" id="GO:0009279">
    <property type="term" value="C:cell outer membrane"/>
    <property type="evidence" value="ECO:0007669"/>
    <property type="project" value="UniProtKB-SubCell"/>
</dbReference>
<dbReference type="InterPro" id="IPR008969">
    <property type="entry name" value="CarboxyPept-like_regulatory"/>
</dbReference>
<evidence type="ECO:0000256" key="5">
    <source>
        <dbReference type="ARBA" id="ARBA00023136"/>
    </source>
</evidence>
<dbReference type="InterPro" id="IPR023997">
    <property type="entry name" value="TonB-dep_OMP_SusC/RagA_CS"/>
</dbReference>
<organism evidence="10 11">
    <name type="scientific">Candidatus Ordinivivax streblomastigis</name>
    <dbReference type="NCBI Taxonomy" id="2540710"/>
    <lineage>
        <taxon>Bacteria</taxon>
        <taxon>Pseudomonadati</taxon>
        <taxon>Bacteroidota</taxon>
        <taxon>Bacteroidia</taxon>
        <taxon>Bacteroidales</taxon>
        <taxon>Candidatus Ordinivivax</taxon>
    </lineage>
</organism>
<evidence type="ECO:0000313" key="11">
    <source>
        <dbReference type="Proteomes" id="UP000324575"/>
    </source>
</evidence>
<feature type="non-terminal residue" evidence="10">
    <location>
        <position position="1"/>
    </location>
</feature>
<name>A0A5M8NTG2_9BACT</name>
<proteinExistence type="inferred from homology"/>
<dbReference type="SUPFAM" id="SSF49464">
    <property type="entry name" value="Carboxypeptidase regulatory domain-like"/>
    <property type="match status" value="1"/>
</dbReference>
<dbReference type="Proteomes" id="UP000324575">
    <property type="component" value="Unassembled WGS sequence"/>
</dbReference>
<keyword evidence="5 7" id="KW-0472">Membrane</keyword>
<evidence type="ECO:0000256" key="6">
    <source>
        <dbReference type="ARBA" id="ARBA00023237"/>
    </source>
</evidence>
<evidence type="ECO:0000256" key="3">
    <source>
        <dbReference type="ARBA" id="ARBA00022452"/>
    </source>
</evidence>